<proteinExistence type="predicted"/>
<evidence type="ECO:0000313" key="1">
    <source>
        <dbReference type="Proteomes" id="UP000813463"/>
    </source>
</evidence>
<gene>
    <name evidence="2" type="primary">LOC110796586</name>
</gene>
<dbReference type="KEGG" id="soe:110796586"/>
<reference evidence="2" key="2">
    <citation type="submission" date="2025-08" db="UniProtKB">
        <authorList>
            <consortium name="RefSeq"/>
        </authorList>
    </citation>
    <scope>IDENTIFICATION</scope>
    <source>
        <tissue evidence="2">Leaf</tissue>
    </source>
</reference>
<sequence>MAKHMGSKSLVMEGLIWRICDGTQIDIYSDPWLTDEQGSFVQTTNSGTVKLVSELIDSTTHKWNFDLLNSLFSERDVNCILSIPISICGRDDCLTWAYSKDGLYSFKTAYMLEKSCNFSNFHKAWGVVETMHHALFDCQAVRDLWRECECKALVCRDKNEDFKYVFEEWKKLDVPLRQRGAALLWWAWGRRNYKVFNNKDTPHLLVRERVLRLVEEQGKYSKHIYDHWRSPTTTSPKVCKHPPSSFVKVNCDASLSEQGWIGHGATARDSQGAVIFAGTRRMRGKWPPKIVECKAVLFAVKLAKKYRLVRL</sequence>
<protein>
    <recommendedName>
        <fullName evidence="3">RNase H type-1 domain-containing protein</fullName>
    </recommendedName>
</protein>
<keyword evidence="1" id="KW-1185">Reference proteome</keyword>
<reference evidence="1" key="1">
    <citation type="journal article" date="2021" name="Nat. Commun.">
        <title>Genomic analyses provide insights into spinach domestication and the genetic basis of agronomic traits.</title>
        <authorList>
            <person name="Cai X."/>
            <person name="Sun X."/>
            <person name="Xu C."/>
            <person name="Sun H."/>
            <person name="Wang X."/>
            <person name="Ge C."/>
            <person name="Zhang Z."/>
            <person name="Wang Q."/>
            <person name="Fei Z."/>
            <person name="Jiao C."/>
            <person name="Wang Q."/>
        </authorList>
    </citation>
    <scope>NUCLEOTIDE SEQUENCE [LARGE SCALE GENOMIC DNA]</scope>
    <source>
        <strain evidence="1">cv. Varoflay</strain>
    </source>
</reference>
<evidence type="ECO:0000313" key="2">
    <source>
        <dbReference type="RefSeq" id="XP_021857338.2"/>
    </source>
</evidence>
<dbReference type="InterPro" id="IPR052929">
    <property type="entry name" value="RNase_H-like_EbsB-rel"/>
</dbReference>
<dbReference type="PANTHER" id="PTHR47074">
    <property type="entry name" value="BNAC02G40300D PROTEIN"/>
    <property type="match status" value="1"/>
</dbReference>
<dbReference type="GeneID" id="110796586"/>
<dbReference type="AlphaFoldDB" id="A0A9R0IXB1"/>
<dbReference type="Proteomes" id="UP000813463">
    <property type="component" value="Chromosome 5"/>
</dbReference>
<accession>A0A9R0IXB1</accession>
<evidence type="ECO:0008006" key="3">
    <source>
        <dbReference type="Google" id="ProtNLM"/>
    </source>
</evidence>
<name>A0A9R0IXB1_SPIOL</name>
<dbReference type="RefSeq" id="XP_021857338.2">
    <property type="nucleotide sequence ID" value="XM_022001646.2"/>
</dbReference>
<organism evidence="1 2">
    <name type="scientific">Spinacia oleracea</name>
    <name type="common">Spinach</name>
    <dbReference type="NCBI Taxonomy" id="3562"/>
    <lineage>
        <taxon>Eukaryota</taxon>
        <taxon>Viridiplantae</taxon>
        <taxon>Streptophyta</taxon>
        <taxon>Embryophyta</taxon>
        <taxon>Tracheophyta</taxon>
        <taxon>Spermatophyta</taxon>
        <taxon>Magnoliopsida</taxon>
        <taxon>eudicotyledons</taxon>
        <taxon>Gunneridae</taxon>
        <taxon>Pentapetalae</taxon>
        <taxon>Caryophyllales</taxon>
        <taxon>Chenopodiaceae</taxon>
        <taxon>Chenopodioideae</taxon>
        <taxon>Anserineae</taxon>
        <taxon>Spinacia</taxon>
    </lineage>
</organism>
<dbReference type="PANTHER" id="PTHR47074:SF21">
    <property type="entry name" value="RNASE H TYPE-1 DOMAIN-CONTAINING PROTEIN"/>
    <property type="match status" value="1"/>
</dbReference>